<feature type="non-terminal residue" evidence="1">
    <location>
        <position position="1"/>
    </location>
</feature>
<dbReference type="PROSITE" id="PS50096">
    <property type="entry name" value="IQ"/>
    <property type="match status" value="1"/>
</dbReference>
<evidence type="ECO:0000313" key="1">
    <source>
        <dbReference type="EMBL" id="NWX42123.1"/>
    </source>
</evidence>
<dbReference type="SMART" id="SM00015">
    <property type="entry name" value="IQ"/>
    <property type="match status" value="1"/>
</dbReference>
<dbReference type="Proteomes" id="UP000516988">
    <property type="component" value="Unassembled WGS sequence"/>
</dbReference>
<accession>A0A7K6W484</accession>
<dbReference type="OrthoDB" id="266138at2759"/>
<comment type="caution">
    <text evidence="1">The sequence shown here is derived from an EMBL/GenBank/DDBJ whole genome shotgun (WGS) entry which is preliminary data.</text>
</comment>
<dbReference type="InterPro" id="IPR000048">
    <property type="entry name" value="IQ_motif_EF-hand-BS"/>
</dbReference>
<feature type="non-terminal residue" evidence="1">
    <location>
        <position position="232"/>
    </location>
</feature>
<dbReference type="Gene3D" id="1.20.5.190">
    <property type="match status" value="1"/>
</dbReference>
<dbReference type="EMBL" id="VZSC01004576">
    <property type="protein sequence ID" value="NWX42123.1"/>
    <property type="molecule type" value="Genomic_DNA"/>
</dbReference>
<proteinExistence type="predicted"/>
<sequence length="232" mass="26907">HARKKTGCTETENLQFIKALRQKHEAATLIQAFWKGFILRKKLASALAAVKSEEVEDEYEEINVDDFTFPEVSRYSRPSNSSEHSNSLPLSPQEVWQCVNRPLAYSAENIHFHSRSGKGTMSQLSDWKEKKKFTFVSEKEEKISEEWGFKDISTAQLMLKRAHKMKPKKCSNKNLDPAVRLALFKNSENKHPHVKPPRKTQPINAGYFEGKPCKQRRHGFRPCFHGQWKCFD</sequence>
<gene>
    <name evidence="1" type="primary">Lrriq1</name>
    <name evidence="1" type="ORF">STECAR_R04309</name>
</gene>
<dbReference type="AlphaFoldDB" id="A0A7K6W484"/>
<evidence type="ECO:0000313" key="2">
    <source>
        <dbReference type="Proteomes" id="UP000516988"/>
    </source>
</evidence>
<name>A0A7K6W484_STECA</name>
<dbReference type="Pfam" id="PF00612">
    <property type="entry name" value="IQ"/>
    <property type="match status" value="1"/>
</dbReference>
<protein>
    <submittedName>
        <fullName evidence="1">LRIQ1 protein</fullName>
    </submittedName>
</protein>
<reference evidence="1 2" key="1">
    <citation type="submission" date="2019-09" db="EMBL/GenBank/DDBJ databases">
        <title>Bird 10,000 Genomes (B10K) Project - Family phase.</title>
        <authorList>
            <person name="Zhang G."/>
        </authorList>
    </citation>
    <scope>NUCLEOTIDE SEQUENCE [LARGE SCALE GENOMIC DNA]</scope>
    <source>
        <strain evidence="1">OUT-0004</strain>
    </source>
</reference>
<organism evidence="1 2">
    <name type="scientific">Steatornis caripensis</name>
    <name type="common">Oilbird</name>
    <dbReference type="NCBI Taxonomy" id="48435"/>
    <lineage>
        <taxon>Eukaryota</taxon>
        <taxon>Metazoa</taxon>
        <taxon>Chordata</taxon>
        <taxon>Craniata</taxon>
        <taxon>Vertebrata</taxon>
        <taxon>Euteleostomi</taxon>
        <taxon>Archelosauria</taxon>
        <taxon>Archosauria</taxon>
        <taxon>Dinosauria</taxon>
        <taxon>Saurischia</taxon>
        <taxon>Theropoda</taxon>
        <taxon>Coelurosauria</taxon>
        <taxon>Aves</taxon>
        <taxon>Neognathae</taxon>
        <taxon>Neoaves</taxon>
        <taxon>Strisores</taxon>
        <taxon>Caprimulgiformes</taxon>
        <taxon>Steatornithidae</taxon>
        <taxon>Steatornis</taxon>
    </lineage>
</organism>
<keyword evidence="2" id="KW-1185">Reference proteome</keyword>
<dbReference type="CDD" id="cd23767">
    <property type="entry name" value="IQCD"/>
    <property type="match status" value="1"/>
</dbReference>